<evidence type="ECO:0000313" key="8">
    <source>
        <dbReference type="EMBL" id="OBT98620.1"/>
    </source>
</evidence>
<dbReference type="Gene3D" id="3.90.550.10">
    <property type="entry name" value="Spore Coat Polysaccharide Biosynthesis Protein SpsA, Chain A"/>
    <property type="match status" value="1"/>
</dbReference>
<dbReference type="PANTHER" id="PTHR47844:SF1">
    <property type="entry name" value="EXOSTOSIN-LIKE 2"/>
    <property type="match status" value="1"/>
</dbReference>
<name>A0A1B8GS39_9PEZI</name>
<dbReference type="Proteomes" id="UP000091956">
    <property type="component" value="Unassembled WGS sequence"/>
</dbReference>
<dbReference type="PANTHER" id="PTHR47844">
    <property type="entry name" value="SYNTHASE CPS1, PUTATIVE (AFU_ORTHOLOGUE AFUA_7G02500)-RELATED"/>
    <property type="match status" value="1"/>
</dbReference>
<sequence length="178" mass="20065">MQPSAGLHRHSRVKEESAERACGDISKNLKVIIVKEANKRAQFLEAVSFATTKIIISADDQVYWGNNFLRYALLPFNDAHVGLVGTVKRVHRENLPLFSFTDILNYIAVMYLERSNFDLTATSNIDGGVSTIFGRTALMRTDMVKNSNFAHAYLNETWLFGTCGPLLVDDDKFVARWC</sequence>
<protein>
    <recommendedName>
        <fullName evidence="10">Glycosyltransferase 2-like domain-containing protein</fullName>
    </recommendedName>
</protein>
<dbReference type="EMBL" id="KV460216">
    <property type="protein sequence ID" value="OBT98620.1"/>
    <property type="molecule type" value="Genomic_DNA"/>
</dbReference>
<evidence type="ECO:0000256" key="6">
    <source>
        <dbReference type="ARBA" id="ARBA00023136"/>
    </source>
</evidence>
<dbReference type="RefSeq" id="XP_018132353.1">
    <property type="nucleotide sequence ID" value="XM_018273091.1"/>
</dbReference>
<keyword evidence="6" id="KW-0472">Membrane</keyword>
<evidence type="ECO:0000256" key="7">
    <source>
        <dbReference type="ARBA" id="ARBA00023180"/>
    </source>
</evidence>
<evidence type="ECO:0000256" key="2">
    <source>
        <dbReference type="ARBA" id="ARBA00022676"/>
    </source>
</evidence>
<dbReference type="InterPro" id="IPR052427">
    <property type="entry name" value="Glycosyltrans_GT2/GT47"/>
</dbReference>
<keyword evidence="2" id="KW-0328">Glycosyltransferase</keyword>
<evidence type="ECO:0008006" key="10">
    <source>
        <dbReference type="Google" id="ProtNLM"/>
    </source>
</evidence>
<dbReference type="Pfam" id="PF13641">
    <property type="entry name" value="Glyco_tranf_2_3"/>
    <property type="match status" value="1"/>
</dbReference>
<comment type="subcellular location">
    <subcellularLocation>
        <location evidence="1">Membrane</location>
    </subcellularLocation>
</comment>
<evidence type="ECO:0000256" key="1">
    <source>
        <dbReference type="ARBA" id="ARBA00004370"/>
    </source>
</evidence>
<evidence type="ECO:0000256" key="3">
    <source>
        <dbReference type="ARBA" id="ARBA00022679"/>
    </source>
</evidence>
<keyword evidence="3" id="KW-0808">Transferase</keyword>
<accession>A0A1B8GS39</accession>
<dbReference type="AlphaFoldDB" id="A0A1B8GS39"/>
<gene>
    <name evidence="8" type="ORF">VE01_03606</name>
</gene>
<dbReference type="STRING" id="342668.A0A1B8GS39"/>
<keyword evidence="7" id="KW-0325">Glycoprotein</keyword>
<dbReference type="GeneID" id="28836992"/>
<reference evidence="9" key="2">
    <citation type="journal article" date="2018" name="Nat. Commun.">
        <title>Extreme sensitivity to ultraviolet light in the fungal pathogen causing white-nose syndrome of bats.</title>
        <authorList>
            <person name="Palmer J.M."/>
            <person name="Drees K.P."/>
            <person name="Foster J.T."/>
            <person name="Lindner D.L."/>
        </authorList>
    </citation>
    <scope>NUCLEOTIDE SEQUENCE [LARGE SCALE GENOMIC DNA]</scope>
    <source>
        <strain evidence="9">UAMH 10579</strain>
    </source>
</reference>
<organism evidence="8 9">
    <name type="scientific">Pseudogymnoascus verrucosus</name>
    <dbReference type="NCBI Taxonomy" id="342668"/>
    <lineage>
        <taxon>Eukaryota</taxon>
        <taxon>Fungi</taxon>
        <taxon>Dikarya</taxon>
        <taxon>Ascomycota</taxon>
        <taxon>Pezizomycotina</taxon>
        <taxon>Leotiomycetes</taxon>
        <taxon>Thelebolales</taxon>
        <taxon>Thelebolaceae</taxon>
        <taxon>Pseudogymnoascus</taxon>
    </lineage>
</organism>
<reference evidence="8 9" key="1">
    <citation type="submission" date="2016-03" db="EMBL/GenBank/DDBJ databases">
        <title>Comparative genomics of Pseudogymnoascus destructans, the fungus causing white-nose syndrome of bats.</title>
        <authorList>
            <person name="Palmer J.M."/>
            <person name="Drees K.P."/>
            <person name="Foster J.T."/>
            <person name="Lindner D.L."/>
        </authorList>
    </citation>
    <scope>NUCLEOTIDE SEQUENCE [LARGE SCALE GENOMIC DNA]</scope>
    <source>
        <strain evidence="8 9">UAMH 10579</strain>
    </source>
</reference>
<dbReference type="InterPro" id="IPR029044">
    <property type="entry name" value="Nucleotide-diphossugar_trans"/>
</dbReference>
<proteinExistence type="predicted"/>
<evidence type="ECO:0000313" key="9">
    <source>
        <dbReference type="Proteomes" id="UP000091956"/>
    </source>
</evidence>
<dbReference type="GO" id="GO:0016020">
    <property type="term" value="C:membrane"/>
    <property type="evidence" value="ECO:0007669"/>
    <property type="project" value="UniProtKB-SubCell"/>
</dbReference>
<keyword evidence="5" id="KW-1133">Transmembrane helix</keyword>
<keyword evidence="4" id="KW-0812">Transmembrane</keyword>
<evidence type="ECO:0000256" key="5">
    <source>
        <dbReference type="ARBA" id="ARBA00022989"/>
    </source>
</evidence>
<dbReference type="GO" id="GO:0016757">
    <property type="term" value="F:glycosyltransferase activity"/>
    <property type="evidence" value="ECO:0007669"/>
    <property type="project" value="UniProtKB-KW"/>
</dbReference>
<dbReference type="SUPFAM" id="SSF53448">
    <property type="entry name" value="Nucleotide-diphospho-sugar transferases"/>
    <property type="match status" value="1"/>
</dbReference>
<evidence type="ECO:0000256" key="4">
    <source>
        <dbReference type="ARBA" id="ARBA00022692"/>
    </source>
</evidence>
<keyword evidence="9" id="KW-1185">Reference proteome</keyword>